<accession>A0A8B6X9P6</accession>
<reference evidence="4" key="3">
    <citation type="journal article" date="2014" name="Biochemistry">
        <title>An overview of Y-Family DNA polymerases and a case study of human DNA polymerase eta.</title>
        <authorList>
            <person name="Yang W."/>
        </authorList>
    </citation>
    <scope>NUCLEOTIDE SEQUENCE</scope>
</reference>
<evidence type="ECO:0000313" key="4">
    <source>
        <dbReference type="RefSeq" id="WP_051378354.1"/>
    </source>
</evidence>
<sequence length="523" mass="58208">MLWIALAFTQLPLEARWRNDAEPVGPRAIVRKHRVTLCNPAAEVRGVRVGQKRSLAIEICPGLRMADPDDPEQAAALDEVALALARFTPAIAFVRSASGTRGLLLEAGGSLKLFGGFHALLHAIRFTVSELGLSVDLAAFTTATGAWLLAQHGMQSEHALRHLLEHVEASAHDGSGSADDPLHALDSLPTPLLDTAYPCADVLVGIGCGRLGALRHFPREELIARFGAGLLDEVDRAYGLAPDPRDFWSPPERFEARLELMARVDHAEALLFGGRRLLVQLVGWLGARQATTRAIALHFDHERHRDNGPRHSSLYIRLSEPTRDLEHLALLLREHLARTVLPAPVLDIRLEATEVEIADGASGELFRSRASDDQAIARFAERVAARLGPHAVRTIALRDDHRPEAAQVLQPFGAIPPRRVDPRRQTRIGHVEHDRQTLPRPAWLLSRPVQLRIRNQRPWHHGDLRLLAGPERVESGWWNDTEPPAPAVRDYFIAENHDAELLWLFRERKPGGDEHWFLHGKFA</sequence>
<dbReference type="Proteomes" id="UP000675920">
    <property type="component" value="Unplaced"/>
</dbReference>
<evidence type="ECO:0000259" key="2">
    <source>
        <dbReference type="Pfam" id="PF00817"/>
    </source>
</evidence>
<evidence type="ECO:0000313" key="3">
    <source>
        <dbReference type="Proteomes" id="UP000675920"/>
    </source>
</evidence>
<feature type="domain" description="UmuC" evidence="2">
    <location>
        <begin position="26"/>
        <end position="139"/>
    </location>
</feature>
<proteinExistence type="predicted"/>
<keyword evidence="3" id="KW-1185">Reference proteome</keyword>
<dbReference type="InterPro" id="IPR001126">
    <property type="entry name" value="UmuC"/>
</dbReference>
<dbReference type="PANTHER" id="PTHR35369:SF2">
    <property type="entry name" value="BLR3025 PROTEIN"/>
    <property type="match status" value="1"/>
</dbReference>
<dbReference type="GO" id="GO:0006281">
    <property type="term" value="P:DNA repair"/>
    <property type="evidence" value="ECO:0007669"/>
    <property type="project" value="InterPro"/>
</dbReference>
<reference evidence="4" key="2">
    <citation type="journal article" date="2010" name="Biochim. Biophys. Acta">
        <title>Structural diversity of the Y-family DNA polymerases.</title>
        <authorList>
            <person name="Pata J.D."/>
        </authorList>
    </citation>
    <scope>NUCLEOTIDE SEQUENCE</scope>
</reference>
<dbReference type="SUPFAM" id="SSF56672">
    <property type="entry name" value="DNA/RNA polymerases"/>
    <property type="match status" value="1"/>
</dbReference>
<dbReference type="EC" id="2.7.7.7" evidence="4"/>
<reference evidence="4" key="4">
    <citation type="submission" date="2025-08" db="UniProtKB">
        <authorList>
            <consortium name="RefSeq"/>
        </authorList>
    </citation>
    <scope>IDENTIFICATION</scope>
</reference>
<reference evidence="4" key="1">
    <citation type="journal article" date="2005" name="FEBS Lett.">
        <title>Portraits of a Y-family DNA polymerase.</title>
        <authorList>
            <person name="Yang W."/>
        </authorList>
    </citation>
    <scope>NUCLEOTIDE SEQUENCE</scope>
</reference>
<protein>
    <submittedName>
        <fullName evidence="4">Y-family DNA polymerase</fullName>
        <ecNumber evidence="4">2.7.7.7</ecNumber>
    </submittedName>
</protein>
<dbReference type="OrthoDB" id="625722at2"/>
<dbReference type="Pfam" id="PF00817">
    <property type="entry name" value="IMS"/>
    <property type="match status" value="1"/>
</dbReference>
<keyword evidence="1" id="KW-0227">DNA damage</keyword>
<name>A0A8B6X9P6_9BURK</name>
<dbReference type="RefSeq" id="WP_051378354.1">
    <property type="nucleotide sequence ID" value="NZ_AXWS01000008.1"/>
</dbReference>
<evidence type="ECO:0000256" key="1">
    <source>
        <dbReference type="ARBA" id="ARBA00022763"/>
    </source>
</evidence>
<dbReference type="CDD" id="cd03468">
    <property type="entry name" value="PolY_like"/>
    <property type="match status" value="1"/>
</dbReference>
<dbReference type="InterPro" id="IPR050356">
    <property type="entry name" value="SulA_CellDiv_inhibitor"/>
</dbReference>
<dbReference type="AlphaFoldDB" id="A0A8B6X9P6"/>
<dbReference type="InterPro" id="IPR043502">
    <property type="entry name" value="DNA/RNA_pol_sf"/>
</dbReference>
<organism evidence="3 4">
    <name type="scientific">Derxia gummosa DSM 723</name>
    <dbReference type="NCBI Taxonomy" id="1121388"/>
    <lineage>
        <taxon>Bacteria</taxon>
        <taxon>Pseudomonadati</taxon>
        <taxon>Pseudomonadota</taxon>
        <taxon>Betaproteobacteria</taxon>
        <taxon>Burkholderiales</taxon>
        <taxon>Alcaligenaceae</taxon>
        <taxon>Derxia</taxon>
    </lineage>
</organism>
<dbReference type="PANTHER" id="PTHR35369">
    <property type="entry name" value="BLR3025 PROTEIN-RELATED"/>
    <property type="match status" value="1"/>
</dbReference>